<protein>
    <recommendedName>
        <fullName evidence="1">Beta-lactamase-related domain-containing protein</fullName>
    </recommendedName>
</protein>
<evidence type="ECO:0000313" key="3">
    <source>
        <dbReference type="Proteomes" id="UP000229081"/>
    </source>
</evidence>
<sequence length="405" mass="44107">MKQLEWRFTRRHGLGAMAALALTGCATTRQLSGPPFGEVAAPRGSAALLLERRLGEIVAEQNVVTAGVGVIKHGKLVWSAYFGAQSPGVPASAATRFNAASITKTVAAETILRLVGQGRLSLDESMAKYWVDPDIAGDPRRFDLTPRIALTHKTGFANWRFFRRDGKLAFERAPGVSYGYSGEGFQYLARFAEKKLGKPFPQLVDETVLKPVGMAHTDFTVRAENAEKIARPIDEGGVFYGYFCRPEGKAFCRKQGDWSAAADMTTTVQDYAAFLVAVMDADGYGPAIASDRDRVQSDKGSERVVHCEDAAKSPCPVEQGYGLGFNVLKYDGVTVLEHGGADWAQLAVAYFYKPSRDGVIIFLNAPNRRALEAMPGMLALVDPTSPLLGEYSRWLERAKASEVKP</sequence>
<feature type="domain" description="Beta-lactamase-related" evidence="1">
    <location>
        <begin position="51"/>
        <end position="366"/>
    </location>
</feature>
<dbReference type="InterPro" id="IPR001466">
    <property type="entry name" value="Beta-lactam-related"/>
</dbReference>
<dbReference type="PANTHER" id="PTHR43283">
    <property type="entry name" value="BETA-LACTAMASE-RELATED"/>
    <property type="match status" value="1"/>
</dbReference>
<dbReference type="AlphaFoldDB" id="A0A2K8MCG0"/>
<dbReference type="SUPFAM" id="SSF56601">
    <property type="entry name" value="beta-lactamase/transpeptidase-like"/>
    <property type="match status" value="1"/>
</dbReference>
<dbReference type="PANTHER" id="PTHR43283:SF18">
    <property type="match status" value="1"/>
</dbReference>
<dbReference type="Gene3D" id="3.40.710.10">
    <property type="entry name" value="DD-peptidase/beta-lactamase superfamily"/>
    <property type="match status" value="1"/>
</dbReference>
<dbReference type="RefSeq" id="WP_100281384.1">
    <property type="nucleotide sequence ID" value="NZ_CP024923.1"/>
</dbReference>
<keyword evidence="3" id="KW-1185">Reference proteome</keyword>
<dbReference type="InterPro" id="IPR050789">
    <property type="entry name" value="Diverse_Enzym_Activities"/>
</dbReference>
<dbReference type="PROSITE" id="PS51257">
    <property type="entry name" value="PROKAR_LIPOPROTEIN"/>
    <property type="match status" value="1"/>
</dbReference>
<dbReference type="EMBL" id="CP024923">
    <property type="protein sequence ID" value="ATY31575.1"/>
    <property type="molecule type" value="Genomic_DNA"/>
</dbReference>
<dbReference type="OrthoDB" id="5377981at2"/>
<dbReference type="InterPro" id="IPR012338">
    <property type="entry name" value="Beta-lactam/transpept-like"/>
</dbReference>
<dbReference type="KEGG" id="sphc:CVN68_05945"/>
<accession>A0A2K8MCG0</accession>
<proteinExistence type="predicted"/>
<name>A0A2K8MCG0_9SPHN</name>
<evidence type="ECO:0000313" key="2">
    <source>
        <dbReference type="EMBL" id="ATY31575.1"/>
    </source>
</evidence>
<organism evidence="2 3">
    <name type="scientific">Sphingomonas psychrotolerans</name>
    <dbReference type="NCBI Taxonomy" id="1327635"/>
    <lineage>
        <taxon>Bacteria</taxon>
        <taxon>Pseudomonadati</taxon>
        <taxon>Pseudomonadota</taxon>
        <taxon>Alphaproteobacteria</taxon>
        <taxon>Sphingomonadales</taxon>
        <taxon>Sphingomonadaceae</taxon>
        <taxon>Sphingomonas</taxon>
    </lineage>
</organism>
<gene>
    <name evidence="2" type="ORF">CVN68_05945</name>
</gene>
<dbReference type="Proteomes" id="UP000229081">
    <property type="component" value="Chromosome"/>
</dbReference>
<reference evidence="2 3" key="1">
    <citation type="submission" date="2017-11" db="EMBL/GenBank/DDBJ databases">
        <title>Complete genome sequence of Sphingomonas sp. Strain Cra20, a psychrotolerant potential plant growth promoting rhizobacteria.</title>
        <authorList>
            <person name="Luo Y."/>
        </authorList>
    </citation>
    <scope>NUCLEOTIDE SEQUENCE [LARGE SCALE GENOMIC DNA]</scope>
    <source>
        <strain evidence="2 3">Cra20</strain>
    </source>
</reference>
<evidence type="ECO:0000259" key="1">
    <source>
        <dbReference type="Pfam" id="PF00144"/>
    </source>
</evidence>
<dbReference type="Pfam" id="PF00144">
    <property type="entry name" value="Beta-lactamase"/>
    <property type="match status" value="1"/>
</dbReference>